<name>A0A367X595_9PROT</name>
<evidence type="ECO:0000256" key="6">
    <source>
        <dbReference type="ARBA" id="ARBA00023136"/>
    </source>
</evidence>
<accession>A0A367X595</accession>
<dbReference type="PANTHER" id="PTHR30183:SF6">
    <property type="entry name" value="INNER MEMBRANE ABC TRANSPORTER PERMEASE PROTEIN YNJC"/>
    <property type="match status" value="1"/>
</dbReference>
<keyword evidence="6 7" id="KW-0472">Membrane</keyword>
<evidence type="ECO:0000256" key="3">
    <source>
        <dbReference type="ARBA" id="ARBA00022475"/>
    </source>
</evidence>
<feature type="transmembrane region" description="Helical" evidence="7">
    <location>
        <begin position="104"/>
        <end position="126"/>
    </location>
</feature>
<dbReference type="AlphaFoldDB" id="A0A367X595"/>
<evidence type="ECO:0000313" key="9">
    <source>
        <dbReference type="EMBL" id="RCK48260.1"/>
    </source>
</evidence>
<dbReference type="GO" id="GO:0055085">
    <property type="term" value="P:transmembrane transport"/>
    <property type="evidence" value="ECO:0007669"/>
    <property type="project" value="InterPro"/>
</dbReference>
<keyword evidence="5 7" id="KW-1133">Transmembrane helix</keyword>
<keyword evidence="2 7" id="KW-0813">Transport</keyword>
<feature type="transmembrane region" description="Helical" evidence="7">
    <location>
        <begin position="205"/>
        <end position="225"/>
    </location>
</feature>
<dbReference type="PROSITE" id="PS50928">
    <property type="entry name" value="ABC_TM1"/>
    <property type="match status" value="2"/>
</dbReference>
<evidence type="ECO:0000256" key="7">
    <source>
        <dbReference type="RuleBase" id="RU363032"/>
    </source>
</evidence>
<dbReference type="SUPFAM" id="SSF161098">
    <property type="entry name" value="MetI-like"/>
    <property type="match status" value="2"/>
</dbReference>
<dbReference type="Gene3D" id="1.10.3720.10">
    <property type="entry name" value="MetI-like"/>
    <property type="match status" value="2"/>
</dbReference>
<dbReference type="PANTHER" id="PTHR30183">
    <property type="entry name" value="MOLYBDENUM TRANSPORT SYSTEM PERMEASE PROTEIN MODB"/>
    <property type="match status" value="1"/>
</dbReference>
<comment type="subcellular location">
    <subcellularLocation>
        <location evidence="1 7">Cell membrane</location>
        <topology evidence="1 7">Multi-pass membrane protein</topology>
    </subcellularLocation>
</comment>
<evidence type="ECO:0000259" key="8">
    <source>
        <dbReference type="PROSITE" id="PS50928"/>
    </source>
</evidence>
<feature type="transmembrane region" description="Helical" evidence="7">
    <location>
        <begin position="146"/>
        <end position="168"/>
    </location>
</feature>
<feature type="transmembrane region" description="Helical" evidence="7">
    <location>
        <begin position="347"/>
        <end position="372"/>
    </location>
</feature>
<dbReference type="RefSeq" id="WP_114088972.1">
    <property type="nucleotide sequence ID" value="NZ_JPWH01000011.1"/>
</dbReference>
<gene>
    <name evidence="9" type="ORF">TH25_14435</name>
</gene>
<evidence type="ECO:0000256" key="5">
    <source>
        <dbReference type="ARBA" id="ARBA00022989"/>
    </source>
</evidence>
<sequence length="559" mass="59828">MLRFAPVLTVILMVGPVLAGLLGTLLPAFGYLPALGGGEWSLSAWRELAAQPGLEISLRLSAVSGLLATLISFAVVMLFCAAWQGTRVFGAIQRVLSPILSIPHAAAAFGLAFLIAPSGWIVRLVAPLAGWQQPPDIVTLQDGWGLALVAGLVIKEIPFLFLMTLGALQQANAGQSQQVALSLGYGRVAGWLKTVLPRIYPQIRLPLFAVLAYSASVVDVAMILGPTTPSPLAVRILHWLSDPDLSMRFMASAASLLQLMLVAGLIALWMAGEKIAGFCGLYWAEGGGRYRRDGAVRLTVAVVSILAAGLILAGIAALAVWSIAGFWRYPDLLPGQFTVKLWLRELPALAGALINSVLIGGAAIMIGIILVIACLEREARQSARPGRGVMWLIYLPLLMPQISFMFGLQVFFGYLGLERSFISVVLAHLVFVLPYMFLSLADPYRSLDDRYRHTGLCLGAGPDRVFWQVVLPLLARPVLAALAVGFAVSIGQYLPTLLIGAGRFATITTDAVALAAGNDRRMIGIYGLLQALLPFAGFAVAMLVPAIVFRQRRGMRDGL</sequence>
<evidence type="ECO:0000256" key="1">
    <source>
        <dbReference type="ARBA" id="ARBA00004651"/>
    </source>
</evidence>
<dbReference type="InterPro" id="IPR035906">
    <property type="entry name" value="MetI-like_sf"/>
</dbReference>
<dbReference type="OrthoDB" id="7852521at2"/>
<proteinExistence type="inferred from homology"/>
<evidence type="ECO:0000256" key="4">
    <source>
        <dbReference type="ARBA" id="ARBA00022692"/>
    </source>
</evidence>
<comment type="similarity">
    <text evidence="7">Belongs to the binding-protein-dependent transport system permease family.</text>
</comment>
<feature type="transmembrane region" description="Helical" evidence="7">
    <location>
        <begin position="392"/>
        <end position="415"/>
    </location>
</feature>
<feature type="transmembrane region" description="Helical" evidence="7">
    <location>
        <begin position="245"/>
        <end position="268"/>
    </location>
</feature>
<feature type="transmembrane region" description="Helical" evidence="7">
    <location>
        <begin position="523"/>
        <end position="549"/>
    </location>
</feature>
<reference evidence="9 10" key="1">
    <citation type="submission" date="2014-07" db="EMBL/GenBank/DDBJ databases">
        <title>Draft genome sequence of Thalassospira profundimaris S25-3-2.</title>
        <authorList>
            <person name="Lai Q."/>
            <person name="Shao Z."/>
        </authorList>
    </citation>
    <scope>NUCLEOTIDE SEQUENCE [LARGE SCALE GENOMIC DNA]</scope>
    <source>
        <strain evidence="9 10">S25-3-2</strain>
    </source>
</reference>
<comment type="caution">
    <text evidence="9">The sequence shown here is derived from an EMBL/GenBank/DDBJ whole genome shotgun (WGS) entry which is preliminary data.</text>
</comment>
<feature type="transmembrane region" description="Helical" evidence="7">
    <location>
        <begin position="421"/>
        <end position="444"/>
    </location>
</feature>
<dbReference type="InterPro" id="IPR000515">
    <property type="entry name" value="MetI-like"/>
</dbReference>
<dbReference type="Proteomes" id="UP000252517">
    <property type="component" value="Unassembled WGS sequence"/>
</dbReference>
<feature type="transmembrane region" description="Helical" evidence="7">
    <location>
        <begin position="298"/>
        <end position="327"/>
    </location>
</feature>
<keyword evidence="4 7" id="KW-0812">Transmembrane</keyword>
<feature type="domain" description="ABC transmembrane type-1" evidence="8">
    <location>
        <begin position="54"/>
        <end position="269"/>
    </location>
</feature>
<dbReference type="GO" id="GO:0005886">
    <property type="term" value="C:plasma membrane"/>
    <property type="evidence" value="ECO:0007669"/>
    <property type="project" value="UniProtKB-SubCell"/>
</dbReference>
<dbReference type="Pfam" id="PF00528">
    <property type="entry name" value="BPD_transp_1"/>
    <property type="match status" value="1"/>
</dbReference>
<dbReference type="CDD" id="cd06261">
    <property type="entry name" value="TM_PBP2"/>
    <property type="match status" value="1"/>
</dbReference>
<protein>
    <submittedName>
        <fullName evidence="9">ABC transporter permease</fullName>
    </submittedName>
</protein>
<evidence type="ECO:0000313" key="10">
    <source>
        <dbReference type="Proteomes" id="UP000252517"/>
    </source>
</evidence>
<feature type="transmembrane region" description="Helical" evidence="7">
    <location>
        <begin position="62"/>
        <end position="83"/>
    </location>
</feature>
<dbReference type="EMBL" id="JPWH01000011">
    <property type="protein sequence ID" value="RCK48260.1"/>
    <property type="molecule type" value="Genomic_DNA"/>
</dbReference>
<feature type="domain" description="ABC transmembrane type-1" evidence="8">
    <location>
        <begin position="353"/>
        <end position="544"/>
    </location>
</feature>
<organism evidence="9 10">
    <name type="scientific">Thalassospira profundimaris</name>
    <dbReference type="NCBI Taxonomy" id="502049"/>
    <lineage>
        <taxon>Bacteria</taxon>
        <taxon>Pseudomonadati</taxon>
        <taxon>Pseudomonadota</taxon>
        <taxon>Alphaproteobacteria</taxon>
        <taxon>Rhodospirillales</taxon>
        <taxon>Thalassospiraceae</taxon>
        <taxon>Thalassospira</taxon>
    </lineage>
</organism>
<evidence type="ECO:0000256" key="2">
    <source>
        <dbReference type="ARBA" id="ARBA00022448"/>
    </source>
</evidence>
<keyword evidence="3" id="KW-1003">Cell membrane</keyword>